<name>A0A510NUK8_TALPI</name>
<gene>
    <name evidence="2" type="ORF">TCE0_018r04618</name>
</gene>
<dbReference type="InterPro" id="IPR035398">
    <property type="entry name" value="Bac_rhamnosid_C"/>
</dbReference>
<accession>A0A510NUK8</accession>
<dbReference type="Pfam" id="PF17390">
    <property type="entry name" value="Bac_rhamnosid_C"/>
    <property type="match status" value="1"/>
</dbReference>
<evidence type="ECO:0000313" key="2">
    <source>
        <dbReference type="EMBL" id="GAM35919.1"/>
    </source>
</evidence>
<dbReference type="Proteomes" id="UP000053095">
    <property type="component" value="Unassembled WGS sequence"/>
</dbReference>
<evidence type="ECO:0000259" key="1">
    <source>
        <dbReference type="Pfam" id="PF17390"/>
    </source>
</evidence>
<protein>
    <recommendedName>
        <fullName evidence="1">Alpha-L-rhamnosidase C-terminal domain-containing protein</fullName>
    </recommendedName>
</protein>
<proteinExistence type="predicted"/>
<dbReference type="EMBL" id="DF933814">
    <property type="protein sequence ID" value="GAM35919.1"/>
    <property type="molecule type" value="Genomic_DNA"/>
</dbReference>
<dbReference type="Gene3D" id="2.60.420.10">
    <property type="entry name" value="Maltose phosphorylase, domain 3"/>
    <property type="match status" value="1"/>
</dbReference>
<organism evidence="2 3">
    <name type="scientific">Talaromyces pinophilus</name>
    <name type="common">Penicillium pinophilum</name>
    <dbReference type="NCBI Taxonomy" id="128442"/>
    <lineage>
        <taxon>Eukaryota</taxon>
        <taxon>Fungi</taxon>
        <taxon>Dikarya</taxon>
        <taxon>Ascomycota</taxon>
        <taxon>Pezizomycotina</taxon>
        <taxon>Eurotiomycetes</taxon>
        <taxon>Eurotiomycetidae</taxon>
        <taxon>Eurotiales</taxon>
        <taxon>Trichocomaceae</taxon>
        <taxon>Talaromyces</taxon>
        <taxon>Talaromyces sect. Talaromyces</taxon>
    </lineage>
</organism>
<dbReference type="AlphaFoldDB" id="A0A510NUK8"/>
<feature type="domain" description="Alpha-L-rhamnosidase C-terminal" evidence="1">
    <location>
        <begin position="8"/>
        <end position="55"/>
    </location>
</feature>
<reference evidence="3" key="1">
    <citation type="journal article" date="2015" name="Genome Announc.">
        <title>Draft genome sequence of Talaromyces cellulolyticus strain Y-94, a source of lignocellulosic biomass-degrading enzymes.</title>
        <authorList>
            <person name="Fujii T."/>
            <person name="Koike H."/>
            <person name="Sawayama S."/>
            <person name="Yano S."/>
            <person name="Inoue H."/>
        </authorList>
    </citation>
    <scope>NUCLEOTIDE SEQUENCE [LARGE SCALE GENOMIC DNA]</scope>
    <source>
        <strain evidence="3">Y-94</strain>
    </source>
</reference>
<sequence>MVDPAYAGFGLEWVNATVPTPHGNLGVVWSVKGSIVWVEIDAPVGTNGTLKLSKDWACANDESRRNKCAYVKDYVRMVNGGRKVQFHVNLKHLENGQ</sequence>
<keyword evidence="3" id="KW-1185">Reference proteome</keyword>
<evidence type="ECO:0000313" key="3">
    <source>
        <dbReference type="Proteomes" id="UP000053095"/>
    </source>
</evidence>